<accession>A0AAE0TUH5</accession>
<reference evidence="1" key="1">
    <citation type="journal article" date="2023" name="Mol. Phylogenet. Evol.">
        <title>Genome-scale phylogeny and comparative genomics of the fungal order Sordariales.</title>
        <authorList>
            <person name="Hensen N."/>
            <person name="Bonometti L."/>
            <person name="Westerberg I."/>
            <person name="Brannstrom I.O."/>
            <person name="Guillou S."/>
            <person name="Cros-Aarteil S."/>
            <person name="Calhoun S."/>
            <person name="Haridas S."/>
            <person name="Kuo A."/>
            <person name="Mondo S."/>
            <person name="Pangilinan J."/>
            <person name="Riley R."/>
            <person name="LaButti K."/>
            <person name="Andreopoulos B."/>
            <person name="Lipzen A."/>
            <person name="Chen C."/>
            <person name="Yan M."/>
            <person name="Daum C."/>
            <person name="Ng V."/>
            <person name="Clum A."/>
            <person name="Steindorff A."/>
            <person name="Ohm R.A."/>
            <person name="Martin F."/>
            <person name="Silar P."/>
            <person name="Natvig D.O."/>
            <person name="Lalanne C."/>
            <person name="Gautier V."/>
            <person name="Ament-Velasquez S.L."/>
            <person name="Kruys A."/>
            <person name="Hutchinson M.I."/>
            <person name="Powell A.J."/>
            <person name="Barry K."/>
            <person name="Miller A.N."/>
            <person name="Grigoriev I.V."/>
            <person name="Debuchy R."/>
            <person name="Gladieux P."/>
            <person name="Hiltunen Thoren M."/>
            <person name="Johannesson H."/>
        </authorList>
    </citation>
    <scope>NUCLEOTIDE SEQUENCE</scope>
    <source>
        <strain evidence="1">CBS 958.72</strain>
    </source>
</reference>
<comment type="caution">
    <text evidence="1">The sequence shown here is derived from an EMBL/GenBank/DDBJ whole genome shotgun (WGS) entry which is preliminary data.</text>
</comment>
<sequence length="149" mass="16663">MRQTIARVFREPEALRALLARKDHPLSSSVVLRNKTRISIIGSMRVNVNVGYDIVDSTFGFLSGYGDALPIPGMMAISGWRDLTRVSLDIIPNGIFTEFVRSAAKILDFKLWKQSWDSPGQKVIHPDDVGRYLASQYVLLFDVLPVAIS</sequence>
<gene>
    <name evidence="1" type="ORF">B0T24DRAFT_193402</name>
</gene>
<proteinExistence type="predicted"/>
<dbReference type="Proteomes" id="UP001287356">
    <property type="component" value="Unassembled WGS sequence"/>
</dbReference>
<protein>
    <submittedName>
        <fullName evidence="1">Uncharacterized protein</fullName>
    </submittedName>
</protein>
<dbReference type="AlphaFoldDB" id="A0AAE0TUH5"/>
<organism evidence="1 2">
    <name type="scientific">Lasiosphaeria ovina</name>
    <dbReference type="NCBI Taxonomy" id="92902"/>
    <lineage>
        <taxon>Eukaryota</taxon>
        <taxon>Fungi</taxon>
        <taxon>Dikarya</taxon>
        <taxon>Ascomycota</taxon>
        <taxon>Pezizomycotina</taxon>
        <taxon>Sordariomycetes</taxon>
        <taxon>Sordariomycetidae</taxon>
        <taxon>Sordariales</taxon>
        <taxon>Lasiosphaeriaceae</taxon>
        <taxon>Lasiosphaeria</taxon>
    </lineage>
</organism>
<dbReference type="EMBL" id="JAULSN010000002">
    <property type="protein sequence ID" value="KAK3380406.1"/>
    <property type="molecule type" value="Genomic_DNA"/>
</dbReference>
<reference evidence="1" key="2">
    <citation type="submission" date="2023-06" db="EMBL/GenBank/DDBJ databases">
        <authorList>
            <consortium name="Lawrence Berkeley National Laboratory"/>
            <person name="Haridas S."/>
            <person name="Hensen N."/>
            <person name="Bonometti L."/>
            <person name="Westerberg I."/>
            <person name="Brannstrom I.O."/>
            <person name="Guillou S."/>
            <person name="Cros-Aarteil S."/>
            <person name="Calhoun S."/>
            <person name="Kuo A."/>
            <person name="Mondo S."/>
            <person name="Pangilinan J."/>
            <person name="Riley R."/>
            <person name="Labutti K."/>
            <person name="Andreopoulos B."/>
            <person name="Lipzen A."/>
            <person name="Chen C."/>
            <person name="Yanf M."/>
            <person name="Daum C."/>
            <person name="Ng V."/>
            <person name="Clum A."/>
            <person name="Steindorff A."/>
            <person name="Ohm R."/>
            <person name="Martin F."/>
            <person name="Silar P."/>
            <person name="Natvig D."/>
            <person name="Lalanne C."/>
            <person name="Gautier V."/>
            <person name="Ament-Velasquez S.L."/>
            <person name="Kruys A."/>
            <person name="Hutchinson M.I."/>
            <person name="Powell A.J."/>
            <person name="Barry K."/>
            <person name="Miller A.N."/>
            <person name="Grigoriev I.V."/>
            <person name="Debuchy R."/>
            <person name="Gladieux P."/>
            <person name="Thoren M.H."/>
            <person name="Johannesson H."/>
        </authorList>
    </citation>
    <scope>NUCLEOTIDE SEQUENCE</scope>
    <source>
        <strain evidence="1">CBS 958.72</strain>
    </source>
</reference>
<name>A0AAE0TUH5_9PEZI</name>
<keyword evidence="2" id="KW-1185">Reference proteome</keyword>
<evidence type="ECO:0000313" key="2">
    <source>
        <dbReference type="Proteomes" id="UP001287356"/>
    </source>
</evidence>
<evidence type="ECO:0000313" key="1">
    <source>
        <dbReference type="EMBL" id="KAK3380406.1"/>
    </source>
</evidence>